<dbReference type="GO" id="GO:0005737">
    <property type="term" value="C:cytoplasm"/>
    <property type="evidence" value="ECO:0007669"/>
    <property type="project" value="TreeGrafter"/>
</dbReference>
<protein>
    <submittedName>
        <fullName evidence="3">Uncharacterized protein</fullName>
    </submittedName>
</protein>
<reference evidence="3" key="1">
    <citation type="submission" date="2021-07" db="EMBL/GenBank/DDBJ databases">
        <authorList>
            <person name="Branca A.L. A."/>
        </authorList>
    </citation>
    <scope>NUCLEOTIDE SEQUENCE</scope>
</reference>
<evidence type="ECO:0000256" key="2">
    <source>
        <dbReference type="ARBA" id="ARBA00022898"/>
    </source>
</evidence>
<dbReference type="EMBL" id="CAJVRC010000872">
    <property type="protein sequence ID" value="CAG8901692.1"/>
    <property type="molecule type" value="Genomic_DNA"/>
</dbReference>
<keyword evidence="2" id="KW-0663">Pyridoxal phosphate</keyword>
<evidence type="ECO:0000313" key="3">
    <source>
        <dbReference type="EMBL" id="CAG8901692.1"/>
    </source>
</evidence>
<dbReference type="GO" id="GO:0004834">
    <property type="term" value="F:tryptophan synthase activity"/>
    <property type="evidence" value="ECO:0007669"/>
    <property type="project" value="InterPro"/>
</dbReference>
<dbReference type="PANTHER" id="PTHR48077:SF3">
    <property type="entry name" value="TRYPTOPHAN SYNTHASE"/>
    <property type="match status" value="1"/>
</dbReference>
<comment type="caution">
    <text evidence="3">The sequence shown here is derived from an EMBL/GenBank/DDBJ whole genome shotgun (WGS) entry which is preliminary data.</text>
</comment>
<dbReference type="InterPro" id="IPR036052">
    <property type="entry name" value="TrpB-like_PALP_sf"/>
</dbReference>
<comment type="cofactor">
    <cofactor evidence="1">
        <name>pyridoxal 5'-phosphate</name>
        <dbReference type="ChEBI" id="CHEBI:597326"/>
    </cofactor>
</comment>
<dbReference type="Gene3D" id="3.40.50.1100">
    <property type="match status" value="1"/>
</dbReference>
<evidence type="ECO:0000256" key="1">
    <source>
        <dbReference type="ARBA" id="ARBA00001933"/>
    </source>
</evidence>
<dbReference type="InterPro" id="IPR023026">
    <property type="entry name" value="Trp_synth_beta/beta-like"/>
</dbReference>
<evidence type="ECO:0000313" key="4">
    <source>
        <dbReference type="Proteomes" id="UP001154252"/>
    </source>
</evidence>
<keyword evidence="4" id="KW-1185">Reference proteome</keyword>
<sequence>MKCTVFMGSDDFQRQALTVLRMRILGAEVIPVDAPRGGEKGTLRDAVNEAFRVWATELKTTHFVIGSAFGPHLYPTIVRTF</sequence>
<name>A0A9W4P673_9EURO</name>
<dbReference type="AlphaFoldDB" id="A0A9W4P673"/>
<dbReference type="OrthoDB" id="10050244at2759"/>
<proteinExistence type="predicted"/>
<dbReference type="PANTHER" id="PTHR48077">
    <property type="entry name" value="TRYPTOPHAN SYNTHASE-RELATED"/>
    <property type="match status" value="1"/>
</dbReference>
<accession>A0A9W4P673</accession>
<dbReference type="Proteomes" id="UP001154252">
    <property type="component" value="Unassembled WGS sequence"/>
</dbReference>
<organism evidence="3 4">
    <name type="scientific">Penicillium egyptiacum</name>
    <dbReference type="NCBI Taxonomy" id="1303716"/>
    <lineage>
        <taxon>Eukaryota</taxon>
        <taxon>Fungi</taxon>
        <taxon>Dikarya</taxon>
        <taxon>Ascomycota</taxon>
        <taxon>Pezizomycotina</taxon>
        <taxon>Eurotiomycetes</taxon>
        <taxon>Eurotiomycetidae</taxon>
        <taxon>Eurotiales</taxon>
        <taxon>Aspergillaceae</taxon>
        <taxon>Penicillium</taxon>
    </lineage>
</organism>
<dbReference type="SUPFAM" id="SSF53686">
    <property type="entry name" value="Tryptophan synthase beta subunit-like PLP-dependent enzymes"/>
    <property type="match status" value="1"/>
</dbReference>
<gene>
    <name evidence="3" type="ORF">PEGY_LOCUS6539</name>
</gene>